<proteinExistence type="predicted"/>
<comment type="caution">
    <text evidence="3">The sequence shown here is derived from an EMBL/GenBank/DDBJ whole genome shotgun (WGS) entry which is preliminary data.</text>
</comment>
<dbReference type="STRING" id="285458.BGM19_00655"/>
<dbReference type="EMBL" id="MEHJ01000001">
    <property type="protein sequence ID" value="OEJ29104.1"/>
    <property type="molecule type" value="Genomic_DNA"/>
</dbReference>
<dbReference type="AlphaFoldDB" id="A0A1E5PI96"/>
<keyword evidence="4" id="KW-1185">Reference proteome</keyword>
<gene>
    <name evidence="3" type="ORF">AS594_36580</name>
    <name evidence="2" type="ORF">AS594_40125</name>
</gene>
<evidence type="ECO:0000259" key="1">
    <source>
        <dbReference type="PROSITE" id="PS50921"/>
    </source>
</evidence>
<dbReference type="OrthoDB" id="4258820at2"/>
<dbReference type="SUPFAM" id="SSF52172">
    <property type="entry name" value="CheY-like"/>
    <property type="match status" value="1"/>
</dbReference>
<evidence type="ECO:0000313" key="4">
    <source>
        <dbReference type="Proteomes" id="UP000095759"/>
    </source>
</evidence>
<dbReference type="PROSITE" id="PS50921">
    <property type="entry name" value="ANTAR"/>
    <property type="match status" value="1"/>
</dbReference>
<dbReference type="InterPro" id="IPR011006">
    <property type="entry name" value="CheY-like_superfamily"/>
</dbReference>
<evidence type="ECO:0000313" key="3">
    <source>
        <dbReference type="EMBL" id="OEJ29104.1"/>
    </source>
</evidence>
<name>A0A1E5PI96_9ACTN</name>
<dbReference type="GO" id="GO:0003723">
    <property type="term" value="F:RNA binding"/>
    <property type="evidence" value="ECO:0007669"/>
    <property type="project" value="InterPro"/>
</dbReference>
<sequence>MTTSRVQRPLPDDTRDATADRLQQENTQLQHAVDSHATVDQAIGVLIATHRIPPAAGFEVLREVSQRTNTKLHTVAESVIDWALGQPLPQPVGQKLDAAVAAALAPQGPAHVGQSGVQGLPAV</sequence>
<dbReference type="Gene3D" id="1.10.10.10">
    <property type="entry name" value="Winged helix-like DNA-binding domain superfamily/Winged helix DNA-binding domain"/>
    <property type="match status" value="1"/>
</dbReference>
<evidence type="ECO:0000313" key="2">
    <source>
        <dbReference type="EMBL" id="OEJ20991.1"/>
    </source>
</evidence>
<dbReference type="InterPro" id="IPR005561">
    <property type="entry name" value="ANTAR"/>
</dbReference>
<dbReference type="Pfam" id="PF03861">
    <property type="entry name" value="ANTAR"/>
    <property type="match status" value="1"/>
</dbReference>
<dbReference type="SMART" id="SM01012">
    <property type="entry name" value="ANTAR"/>
    <property type="match status" value="1"/>
</dbReference>
<dbReference type="EMBL" id="MEHJ01000003">
    <property type="protein sequence ID" value="OEJ20991.1"/>
    <property type="molecule type" value="Genomic_DNA"/>
</dbReference>
<protein>
    <recommendedName>
        <fullName evidence="1">ANTAR domain-containing protein</fullName>
    </recommendedName>
</protein>
<organism evidence="3 4">
    <name type="scientific">Streptomyces agglomeratus</name>
    <dbReference type="NCBI Taxonomy" id="285458"/>
    <lineage>
        <taxon>Bacteria</taxon>
        <taxon>Bacillati</taxon>
        <taxon>Actinomycetota</taxon>
        <taxon>Actinomycetes</taxon>
        <taxon>Kitasatosporales</taxon>
        <taxon>Streptomycetaceae</taxon>
        <taxon>Streptomyces</taxon>
    </lineage>
</organism>
<feature type="domain" description="ANTAR" evidence="1">
    <location>
        <begin position="19"/>
        <end position="80"/>
    </location>
</feature>
<dbReference type="InterPro" id="IPR036388">
    <property type="entry name" value="WH-like_DNA-bd_sf"/>
</dbReference>
<dbReference type="RefSeq" id="WP_069774355.1">
    <property type="nucleotide sequence ID" value="NZ_MEHI01000006.1"/>
</dbReference>
<reference evidence="3 4" key="1">
    <citation type="submission" date="2016-08" db="EMBL/GenBank/DDBJ databases">
        <title>Complete genome sequence of Streptomyces agglomeratus strain 6-3-2, a novel anti-MRSA actinomycete isolated from Wuli of Tebit, China.</title>
        <authorList>
            <person name="Chen X."/>
        </authorList>
    </citation>
    <scope>NUCLEOTIDE SEQUENCE [LARGE SCALE GENOMIC DNA]</scope>
    <source>
        <strain evidence="3 4">6-3-2</strain>
    </source>
</reference>
<dbReference type="Proteomes" id="UP000095759">
    <property type="component" value="Unassembled WGS sequence"/>
</dbReference>
<accession>A0A1E5PI96</accession>